<dbReference type="RefSeq" id="XP_052742779.1">
    <property type="nucleotide sequence ID" value="XM_052886819.1"/>
</dbReference>
<dbReference type="SMART" id="SM01179">
    <property type="entry name" value="DUF862"/>
    <property type="match status" value="2"/>
</dbReference>
<feature type="compositionally biased region" description="Basic and acidic residues" evidence="4">
    <location>
        <begin position="1"/>
        <end position="25"/>
    </location>
</feature>
<evidence type="ECO:0000313" key="6">
    <source>
        <dbReference type="Proteomes" id="UP001652582"/>
    </source>
</evidence>
<accession>A0ABM3LUN6</accession>
<feature type="region of interest" description="Disordered" evidence="4">
    <location>
        <begin position="236"/>
        <end position="267"/>
    </location>
</feature>
<feature type="compositionally biased region" description="Basic residues" evidence="4">
    <location>
        <begin position="238"/>
        <end position="247"/>
    </location>
</feature>
<sequence length="426" mass="47531">MKKCDACRNRTDRGAPDQPGDDRDPLLNTPTILQEEPHDLPNLTCGICTMFPSCMSLLPRRNEPRPPRPGQAPVVLNVYDMYWTNWYTAGAGVGVFHSGVQVHSSEWAYGGHPYAFTGVFEITPRDERELGEQFRFRYTSSTANCRQVHSGRGRGRVPQRRAGSQLVVGVRRTPVRVHGRVRDHAARRARAGRTVPVQVYIANSQLSAGPQRARAWACSTAACRFTARCGRTADTRTRSRACSRSRRATSASWANSSGSGIHRQQPTVGRYTAGAGVGVFHSGVQVHSSLWAYGGHPYAFTGVFEITPRDERELGEQFRFRQSVHIGYTDFSEEEVRRLVTELGKQFRGDRYHLMNNNCNHFTSAFCLALCDRDIPAWVNRLAYVSSCVPFLQRCLPKEWLTPAALQHSLAAHSRSSSPATPSTPQ</sequence>
<protein>
    <submittedName>
        <fullName evidence="7">Uncharacterized protein LOC112051215 isoform X1</fullName>
    </submittedName>
</protein>
<evidence type="ECO:0000256" key="4">
    <source>
        <dbReference type="SAM" id="MobiDB-lite"/>
    </source>
</evidence>
<keyword evidence="2" id="KW-0645">Protease</keyword>
<reference evidence="7" key="1">
    <citation type="submission" date="2025-08" db="UniProtKB">
        <authorList>
            <consortium name="RefSeq"/>
        </authorList>
    </citation>
    <scope>IDENTIFICATION</scope>
</reference>
<evidence type="ECO:0000256" key="2">
    <source>
        <dbReference type="ARBA" id="ARBA00022670"/>
    </source>
</evidence>
<evidence type="ECO:0000259" key="5">
    <source>
        <dbReference type="PROSITE" id="PS51858"/>
    </source>
</evidence>
<keyword evidence="3" id="KW-0378">Hydrolase</keyword>
<dbReference type="PROSITE" id="PS51858">
    <property type="entry name" value="PPPDE"/>
    <property type="match status" value="1"/>
</dbReference>
<dbReference type="Pfam" id="PF05903">
    <property type="entry name" value="Peptidase_C97"/>
    <property type="match status" value="2"/>
</dbReference>
<dbReference type="InterPro" id="IPR008580">
    <property type="entry name" value="PPPDE_dom"/>
</dbReference>
<dbReference type="Proteomes" id="UP001652582">
    <property type="component" value="Chromosome 18"/>
</dbReference>
<feature type="compositionally biased region" description="Polar residues" evidence="4">
    <location>
        <begin position="258"/>
        <end position="267"/>
    </location>
</feature>
<proteinExistence type="inferred from homology"/>
<gene>
    <name evidence="7" type="primary">LOC112051215</name>
</gene>
<name>A0ABM3LUN6_BICAN</name>
<dbReference type="PANTHER" id="PTHR12378:SF80">
    <property type="entry name" value="IP06716P-RELATED"/>
    <property type="match status" value="1"/>
</dbReference>
<evidence type="ECO:0000256" key="1">
    <source>
        <dbReference type="ARBA" id="ARBA00008140"/>
    </source>
</evidence>
<comment type="similarity">
    <text evidence="1">Belongs to the DeSI family.</text>
</comment>
<feature type="region of interest" description="Disordered" evidence="4">
    <location>
        <begin position="1"/>
        <end position="29"/>
    </location>
</feature>
<dbReference type="GeneID" id="112051215"/>
<feature type="domain" description="PPPDE" evidence="5">
    <location>
        <begin position="264"/>
        <end position="400"/>
    </location>
</feature>
<evidence type="ECO:0000256" key="3">
    <source>
        <dbReference type="ARBA" id="ARBA00022801"/>
    </source>
</evidence>
<dbReference type="InterPro" id="IPR042266">
    <property type="entry name" value="PPPDE_sf"/>
</dbReference>
<feature type="compositionally biased region" description="Low complexity" evidence="4">
    <location>
        <begin position="248"/>
        <end position="257"/>
    </location>
</feature>
<organism evidence="6 7">
    <name type="scientific">Bicyclus anynana</name>
    <name type="common">Squinting bush brown butterfly</name>
    <dbReference type="NCBI Taxonomy" id="110368"/>
    <lineage>
        <taxon>Eukaryota</taxon>
        <taxon>Metazoa</taxon>
        <taxon>Ecdysozoa</taxon>
        <taxon>Arthropoda</taxon>
        <taxon>Hexapoda</taxon>
        <taxon>Insecta</taxon>
        <taxon>Pterygota</taxon>
        <taxon>Neoptera</taxon>
        <taxon>Endopterygota</taxon>
        <taxon>Lepidoptera</taxon>
        <taxon>Glossata</taxon>
        <taxon>Ditrysia</taxon>
        <taxon>Papilionoidea</taxon>
        <taxon>Nymphalidae</taxon>
        <taxon>Satyrinae</taxon>
        <taxon>Satyrini</taxon>
        <taxon>Mycalesina</taxon>
        <taxon>Bicyclus</taxon>
    </lineage>
</organism>
<keyword evidence="6" id="KW-1185">Reference proteome</keyword>
<evidence type="ECO:0000313" key="7">
    <source>
        <dbReference type="RefSeq" id="XP_052742779.1"/>
    </source>
</evidence>
<dbReference type="PANTHER" id="PTHR12378">
    <property type="entry name" value="DESUMOYLATING ISOPEPTIDASE"/>
    <property type="match status" value="1"/>
</dbReference>
<dbReference type="Gene3D" id="3.90.1720.30">
    <property type="entry name" value="PPPDE domains"/>
    <property type="match status" value="2"/>
</dbReference>